<proteinExistence type="predicted"/>
<dbReference type="EMBL" id="JBBNAG010000001">
    <property type="protein sequence ID" value="KAK9166877.1"/>
    <property type="molecule type" value="Genomic_DNA"/>
</dbReference>
<dbReference type="AlphaFoldDB" id="A0AAP0LAQ9"/>
<organism evidence="1 2">
    <name type="scientific">Stephania cephalantha</name>
    <dbReference type="NCBI Taxonomy" id="152367"/>
    <lineage>
        <taxon>Eukaryota</taxon>
        <taxon>Viridiplantae</taxon>
        <taxon>Streptophyta</taxon>
        <taxon>Embryophyta</taxon>
        <taxon>Tracheophyta</taxon>
        <taxon>Spermatophyta</taxon>
        <taxon>Magnoliopsida</taxon>
        <taxon>Ranunculales</taxon>
        <taxon>Menispermaceae</taxon>
        <taxon>Menispermoideae</taxon>
        <taxon>Cissampelideae</taxon>
        <taxon>Stephania</taxon>
    </lineage>
</organism>
<name>A0AAP0LAQ9_9MAGN</name>
<sequence>MDEKELSSQPIFDSEETMNAATLKSVEFDEFSIVDKYLSEPEETMEVSSHELDITIAQNKDDEVEKEIGVISERPEEPQIERKED</sequence>
<keyword evidence="2" id="KW-1185">Reference proteome</keyword>
<reference evidence="1 2" key="1">
    <citation type="submission" date="2024-01" db="EMBL/GenBank/DDBJ databases">
        <title>Genome assemblies of Stephania.</title>
        <authorList>
            <person name="Yang L."/>
        </authorList>
    </citation>
    <scope>NUCLEOTIDE SEQUENCE [LARGE SCALE GENOMIC DNA]</scope>
    <source>
        <strain evidence="1">JXDWG</strain>
        <tissue evidence="1">Leaf</tissue>
    </source>
</reference>
<dbReference type="Proteomes" id="UP001419268">
    <property type="component" value="Unassembled WGS sequence"/>
</dbReference>
<gene>
    <name evidence="1" type="ORF">Scep_002068</name>
</gene>
<comment type="caution">
    <text evidence="1">The sequence shown here is derived from an EMBL/GenBank/DDBJ whole genome shotgun (WGS) entry which is preliminary data.</text>
</comment>
<protein>
    <submittedName>
        <fullName evidence="1">Uncharacterized protein</fullName>
    </submittedName>
</protein>
<accession>A0AAP0LAQ9</accession>
<evidence type="ECO:0000313" key="2">
    <source>
        <dbReference type="Proteomes" id="UP001419268"/>
    </source>
</evidence>
<evidence type="ECO:0000313" key="1">
    <source>
        <dbReference type="EMBL" id="KAK9166877.1"/>
    </source>
</evidence>